<organism evidence="1">
    <name type="scientific">Arundo donax</name>
    <name type="common">Giant reed</name>
    <name type="synonym">Donax arundinaceus</name>
    <dbReference type="NCBI Taxonomy" id="35708"/>
    <lineage>
        <taxon>Eukaryota</taxon>
        <taxon>Viridiplantae</taxon>
        <taxon>Streptophyta</taxon>
        <taxon>Embryophyta</taxon>
        <taxon>Tracheophyta</taxon>
        <taxon>Spermatophyta</taxon>
        <taxon>Magnoliopsida</taxon>
        <taxon>Liliopsida</taxon>
        <taxon>Poales</taxon>
        <taxon>Poaceae</taxon>
        <taxon>PACMAD clade</taxon>
        <taxon>Arundinoideae</taxon>
        <taxon>Arundineae</taxon>
        <taxon>Arundo</taxon>
    </lineage>
</organism>
<name>A0A0A9D2H4_ARUDO</name>
<evidence type="ECO:0000313" key="1">
    <source>
        <dbReference type="EMBL" id="JAD79855.1"/>
    </source>
</evidence>
<protein>
    <submittedName>
        <fullName evidence="1">Uncharacterized protein</fullName>
    </submittedName>
</protein>
<sequence>MFIDCLICKSHAHYVQRSMLSIQCTFYSMVLLELAGS</sequence>
<reference evidence="1" key="2">
    <citation type="journal article" date="2015" name="Data Brief">
        <title>Shoot transcriptome of the giant reed, Arundo donax.</title>
        <authorList>
            <person name="Barrero R.A."/>
            <person name="Guerrero F.D."/>
            <person name="Moolhuijzen P."/>
            <person name="Goolsby J.A."/>
            <person name="Tidwell J."/>
            <person name="Bellgard S.E."/>
            <person name="Bellgard M.I."/>
        </authorList>
    </citation>
    <scope>NUCLEOTIDE SEQUENCE</scope>
    <source>
        <tissue evidence="1">Shoot tissue taken approximately 20 cm above the soil surface</tissue>
    </source>
</reference>
<dbReference type="AlphaFoldDB" id="A0A0A9D2H4"/>
<reference evidence="1" key="1">
    <citation type="submission" date="2014-09" db="EMBL/GenBank/DDBJ databases">
        <authorList>
            <person name="Magalhaes I.L.F."/>
            <person name="Oliveira U."/>
            <person name="Santos F.R."/>
            <person name="Vidigal T.H.D.A."/>
            <person name="Brescovit A.D."/>
            <person name="Santos A.J."/>
        </authorList>
    </citation>
    <scope>NUCLEOTIDE SEQUENCE</scope>
    <source>
        <tissue evidence="1">Shoot tissue taken approximately 20 cm above the soil surface</tissue>
    </source>
</reference>
<proteinExistence type="predicted"/>
<accession>A0A0A9D2H4</accession>
<dbReference type="EMBL" id="GBRH01218040">
    <property type="protein sequence ID" value="JAD79855.1"/>
    <property type="molecule type" value="Transcribed_RNA"/>
</dbReference>